<dbReference type="Proteomes" id="UP000000238">
    <property type="component" value="Chromosome"/>
</dbReference>
<dbReference type="Pfam" id="PF00797">
    <property type="entry name" value="Acetyltransf_2"/>
    <property type="match status" value="1"/>
</dbReference>
<name>Q2SAU0_HAHCH</name>
<evidence type="ECO:0000313" key="3">
    <source>
        <dbReference type="EMBL" id="ABC32234.1"/>
    </source>
</evidence>
<dbReference type="PANTHER" id="PTHR11786:SF0">
    <property type="entry name" value="ARYLAMINE N-ACETYLTRANSFERASE 4-RELATED"/>
    <property type="match status" value="1"/>
</dbReference>
<evidence type="ECO:0000256" key="2">
    <source>
        <dbReference type="RuleBase" id="RU003452"/>
    </source>
</evidence>
<accession>Q2SAU0</accession>
<dbReference type="KEGG" id="hch:HCH_05574"/>
<dbReference type="STRING" id="349521.HCH_05574"/>
<comment type="similarity">
    <text evidence="1 2">Belongs to the arylamine N-acetyltransferase family.</text>
</comment>
<dbReference type="eggNOG" id="COG2162">
    <property type="taxonomic scope" value="Bacteria"/>
</dbReference>
<evidence type="ECO:0000256" key="1">
    <source>
        <dbReference type="ARBA" id="ARBA00006547"/>
    </source>
</evidence>
<dbReference type="EMBL" id="CP000155">
    <property type="protein sequence ID" value="ABC32234.1"/>
    <property type="molecule type" value="Genomic_DNA"/>
</dbReference>
<evidence type="ECO:0000313" key="4">
    <source>
        <dbReference type="Proteomes" id="UP000000238"/>
    </source>
</evidence>
<protein>
    <submittedName>
        <fullName evidence="3">Arylamine N-acetyltransferase</fullName>
    </submittedName>
</protein>
<dbReference type="Gene3D" id="3.30.2140.20">
    <property type="match status" value="1"/>
</dbReference>
<keyword evidence="4" id="KW-1185">Reference proteome</keyword>
<dbReference type="SUPFAM" id="SSF54001">
    <property type="entry name" value="Cysteine proteinases"/>
    <property type="match status" value="1"/>
</dbReference>
<dbReference type="PRINTS" id="PR01543">
    <property type="entry name" value="ANATRNSFRASE"/>
</dbReference>
<keyword evidence="3" id="KW-0808">Transferase</keyword>
<organism evidence="3 4">
    <name type="scientific">Hahella chejuensis (strain KCTC 2396)</name>
    <dbReference type="NCBI Taxonomy" id="349521"/>
    <lineage>
        <taxon>Bacteria</taxon>
        <taxon>Pseudomonadati</taxon>
        <taxon>Pseudomonadota</taxon>
        <taxon>Gammaproteobacteria</taxon>
        <taxon>Oceanospirillales</taxon>
        <taxon>Hahellaceae</taxon>
        <taxon>Hahella</taxon>
    </lineage>
</organism>
<gene>
    <name evidence="3" type="ordered locus">HCH_05574</name>
</gene>
<dbReference type="HOGENOM" id="CLU_049918_1_1_6"/>
<dbReference type="AlphaFoldDB" id="Q2SAU0"/>
<dbReference type="InterPro" id="IPR038765">
    <property type="entry name" value="Papain-like_cys_pep_sf"/>
</dbReference>
<dbReference type="RefSeq" id="WP_011399297.1">
    <property type="nucleotide sequence ID" value="NC_007645.1"/>
</dbReference>
<reference evidence="3 4" key="1">
    <citation type="journal article" date="2005" name="Nucleic Acids Res.">
        <title>Genomic blueprint of Hahella chejuensis, a marine microbe producing an algicidal agent.</title>
        <authorList>
            <person name="Jeong H."/>
            <person name="Yim J.H."/>
            <person name="Lee C."/>
            <person name="Choi S.-H."/>
            <person name="Park Y.K."/>
            <person name="Yoon S.H."/>
            <person name="Hur C.-G."/>
            <person name="Kang H.-Y."/>
            <person name="Kim D."/>
            <person name="Lee H.H."/>
            <person name="Park K.H."/>
            <person name="Park S.-H."/>
            <person name="Park H.-S."/>
            <person name="Lee H.K."/>
            <person name="Oh T.K."/>
            <person name="Kim J.F."/>
        </authorList>
    </citation>
    <scope>NUCLEOTIDE SEQUENCE [LARGE SCALE GENOMIC DNA]</scope>
    <source>
        <strain evidence="3 4">KCTC 2396</strain>
    </source>
</reference>
<dbReference type="GO" id="GO:0016407">
    <property type="term" value="F:acetyltransferase activity"/>
    <property type="evidence" value="ECO:0007669"/>
    <property type="project" value="InterPro"/>
</dbReference>
<dbReference type="InterPro" id="IPR053710">
    <property type="entry name" value="Arylamine_NAT_domain_sf"/>
</dbReference>
<proteinExistence type="inferred from homology"/>
<dbReference type="InterPro" id="IPR001447">
    <property type="entry name" value="Arylamine_N-AcTrfase"/>
</dbReference>
<dbReference type="PANTHER" id="PTHR11786">
    <property type="entry name" value="N-HYDROXYARYLAMINE O-ACETYLTRANSFERASE"/>
    <property type="match status" value="1"/>
</dbReference>
<dbReference type="OrthoDB" id="7181050at2"/>
<sequence>MTLTEIANAYFTDLDVNPNRPTLDVIRDMQSRHIAKHSFNNLAVALSQDIQIDSESVFNKIVRQGFGGYCFEHNKLTFDALSALDLDVRILLARVVYNTDNDVPRTHRITLLSLEDAQYIVDTGFGHFGARFPIKLEEGLEQDLGDAVYRIVKNARGDYCYQIMKEGEFFTLYTFDLGRYTEADCLTGHFYSHKHPNAAFLHNLVVCRKHFNDVHSLRNGELHRMRQGETAIEPVADIETLHRHLTQTFGLSVDTAISEFLFNKFIAEKSA</sequence>